<evidence type="ECO:0000313" key="1">
    <source>
        <dbReference type="EMBL" id="GKV38370.1"/>
    </source>
</evidence>
<evidence type="ECO:0008006" key="3">
    <source>
        <dbReference type="Google" id="ProtNLM"/>
    </source>
</evidence>
<dbReference type="GO" id="GO:0000127">
    <property type="term" value="C:transcription factor TFIIIC complex"/>
    <property type="evidence" value="ECO:0007669"/>
    <property type="project" value="TreeGrafter"/>
</dbReference>
<reference evidence="1 2" key="1">
    <citation type="journal article" date="2021" name="Commun. Biol.">
        <title>The genome of Shorea leprosula (Dipterocarpaceae) highlights the ecological relevance of drought in aseasonal tropical rainforests.</title>
        <authorList>
            <person name="Ng K.K.S."/>
            <person name="Kobayashi M.J."/>
            <person name="Fawcett J.A."/>
            <person name="Hatakeyama M."/>
            <person name="Paape T."/>
            <person name="Ng C.H."/>
            <person name="Ang C.C."/>
            <person name="Tnah L.H."/>
            <person name="Lee C.T."/>
            <person name="Nishiyama T."/>
            <person name="Sese J."/>
            <person name="O'Brien M.J."/>
            <person name="Copetti D."/>
            <person name="Mohd Noor M.I."/>
            <person name="Ong R.C."/>
            <person name="Putra M."/>
            <person name="Sireger I.Z."/>
            <person name="Indrioko S."/>
            <person name="Kosugi Y."/>
            <person name="Izuno A."/>
            <person name="Isagi Y."/>
            <person name="Lee S.L."/>
            <person name="Shimizu K.K."/>
        </authorList>
    </citation>
    <scope>NUCLEOTIDE SEQUENCE [LARGE SCALE GENOMIC DNA]</scope>
    <source>
        <strain evidence="1">214</strain>
    </source>
</reference>
<organism evidence="1 2">
    <name type="scientific">Rubroshorea leprosula</name>
    <dbReference type="NCBI Taxonomy" id="152421"/>
    <lineage>
        <taxon>Eukaryota</taxon>
        <taxon>Viridiplantae</taxon>
        <taxon>Streptophyta</taxon>
        <taxon>Embryophyta</taxon>
        <taxon>Tracheophyta</taxon>
        <taxon>Spermatophyta</taxon>
        <taxon>Magnoliopsida</taxon>
        <taxon>eudicotyledons</taxon>
        <taxon>Gunneridae</taxon>
        <taxon>Pentapetalae</taxon>
        <taxon>rosids</taxon>
        <taxon>malvids</taxon>
        <taxon>Malvales</taxon>
        <taxon>Dipterocarpaceae</taxon>
        <taxon>Rubroshorea</taxon>
    </lineage>
</organism>
<name>A0AAV5LMM6_9ROSI</name>
<dbReference type="AlphaFoldDB" id="A0AAV5LMM6"/>
<protein>
    <recommendedName>
        <fullName evidence="3">Transcription factor TFIIIC triple barrel domain-containing protein</fullName>
    </recommendedName>
</protein>
<gene>
    <name evidence="1" type="ORF">SLEP1_g46286</name>
</gene>
<proteinExistence type="predicted"/>
<dbReference type="GO" id="GO:0006383">
    <property type="term" value="P:transcription by RNA polymerase III"/>
    <property type="evidence" value="ECO:0007669"/>
    <property type="project" value="InterPro"/>
</dbReference>
<evidence type="ECO:0000313" key="2">
    <source>
        <dbReference type="Proteomes" id="UP001054252"/>
    </source>
</evidence>
<keyword evidence="2" id="KW-1185">Reference proteome</keyword>
<dbReference type="PANTHER" id="PTHR21860">
    <property type="entry name" value="TRANSCRIPTION INITIATION FACTOR IIIC TFIIIC , POLYPEPTIDE 6-RELATED"/>
    <property type="match status" value="1"/>
</dbReference>
<sequence>MAENLMKHDVYQEDVEEYVLLDLDAVSGLVDIPAKAPYVLSISSRSWDFQLSIGEYEEITGTCFVFSEDEAAPVDHEETGPSEANLFSRQCIIEPPRKQVKPIARLHKILNTGNNMDEFVTFKPRGEIPGFFSTCSFLHSRG</sequence>
<dbReference type="PANTHER" id="PTHR21860:SF2">
    <property type="entry name" value="GENERAL TRANSCRIPTION FACTOR 3C POLYPEPTIDE 6"/>
    <property type="match status" value="1"/>
</dbReference>
<dbReference type="EMBL" id="BPVZ01000127">
    <property type="protein sequence ID" value="GKV38370.1"/>
    <property type="molecule type" value="Genomic_DNA"/>
</dbReference>
<comment type="caution">
    <text evidence="1">The sequence shown here is derived from an EMBL/GenBank/DDBJ whole genome shotgun (WGS) entry which is preliminary data.</text>
</comment>
<dbReference type="Proteomes" id="UP001054252">
    <property type="component" value="Unassembled WGS sequence"/>
</dbReference>
<dbReference type="InterPro" id="IPR042771">
    <property type="entry name" value="GTF3C6-like"/>
</dbReference>
<accession>A0AAV5LMM6</accession>